<dbReference type="Gene3D" id="2.60.40.1890">
    <property type="entry name" value="PCu(A)C copper chaperone"/>
    <property type="match status" value="1"/>
</dbReference>
<evidence type="ECO:0000256" key="1">
    <source>
        <dbReference type="SAM" id="SignalP"/>
    </source>
</evidence>
<feature type="chain" id="PRO_5002646220" description="Copper chaperone PCu(A)C" evidence="1">
    <location>
        <begin position="23"/>
        <end position="158"/>
    </location>
</feature>
<dbReference type="RefSeq" id="WP_011828291.1">
    <property type="nucleotide sequence ID" value="NC_008825.1"/>
</dbReference>
<accession>A2SDL4</accession>
<evidence type="ECO:0008006" key="4">
    <source>
        <dbReference type="Google" id="ProtNLM"/>
    </source>
</evidence>
<dbReference type="InterPro" id="IPR036182">
    <property type="entry name" value="PCuAC_sf"/>
</dbReference>
<dbReference type="STRING" id="420662.Mpe_A0691"/>
<sequence length="158" mass="16760">MHVKPSIAAALLCSALATAASAQVAIQDAWVRATVPQQKATGAFMQLTAAQDSRLVSVQSTVAALVELHEMTIQDGVMKMREIPGLALPAGKAVDLKPGSYHVMLMNLKQQMKAGDSVPLTLVFEDKTGKRDTVEVKAEVRALGTQPAKQDGHGGHKH</sequence>
<dbReference type="InterPro" id="IPR007410">
    <property type="entry name" value="LpqE-like"/>
</dbReference>
<dbReference type="HOGENOM" id="CLU_100939_1_1_4"/>
<dbReference type="PANTHER" id="PTHR36302:SF1">
    <property type="entry name" value="COPPER CHAPERONE PCU(A)C"/>
    <property type="match status" value="1"/>
</dbReference>
<dbReference type="Proteomes" id="UP000000366">
    <property type="component" value="Chromosome"/>
</dbReference>
<dbReference type="Pfam" id="PF04314">
    <property type="entry name" value="PCuAC"/>
    <property type="match status" value="1"/>
</dbReference>
<organism evidence="2 3">
    <name type="scientific">Methylibium petroleiphilum (strain ATCC BAA-1232 / LMG 22953 / PM1)</name>
    <dbReference type="NCBI Taxonomy" id="420662"/>
    <lineage>
        <taxon>Bacteria</taxon>
        <taxon>Pseudomonadati</taxon>
        <taxon>Pseudomonadota</taxon>
        <taxon>Betaproteobacteria</taxon>
        <taxon>Burkholderiales</taxon>
        <taxon>Sphaerotilaceae</taxon>
        <taxon>Methylibium</taxon>
    </lineage>
</organism>
<dbReference type="PANTHER" id="PTHR36302">
    <property type="entry name" value="BLR7088 PROTEIN"/>
    <property type="match status" value="1"/>
</dbReference>
<dbReference type="KEGG" id="mpt:Mpe_A0691"/>
<dbReference type="SUPFAM" id="SSF110087">
    <property type="entry name" value="DR1885-like metal-binding protein"/>
    <property type="match status" value="1"/>
</dbReference>
<keyword evidence="3" id="KW-1185">Reference proteome</keyword>
<reference evidence="2 3" key="1">
    <citation type="journal article" date="2007" name="J. Bacteriol.">
        <title>Whole-genome analysis of the methyl tert-butyl ether-degrading beta-proteobacterium Methylibium petroleiphilum PM1.</title>
        <authorList>
            <person name="Kane S.R."/>
            <person name="Chakicherla A.Y."/>
            <person name="Chain P.S.G."/>
            <person name="Schmidt R."/>
            <person name="Shin M.W."/>
            <person name="Legler T.C."/>
            <person name="Scow K.M."/>
            <person name="Larimer F.W."/>
            <person name="Lucas S.M."/>
            <person name="Richardson P.M."/>
            <person name="Hristova K.R."/>
        </authorList>
    </citation>
    <scope>NUCLEOTIDE SEQUENCE [LARGE SCALE GENOMIC DNA]</scope>
    <source>
        <strain evidence="3">ATCC BAA-1232 / LMG 22953 / PM1</strain>
    </source>
</reference>
<keyword evidence="1" id="KW-0732">Signal</keyword>
<dbReference type="eggNOG" id="COG2847">
    <property type="taxonomic scope" value="Bacteria"/>
</dbReference>
<protein>
    <recommendedName>
        <fullName evidence="4">Copper chaperone PCu(A)C</fullName>
    </recommendedName>
</protein>
<gene>
    <name evidence="2" type="ordered locus">Mpe_A0691</name>
</gene>
<feature type="signal peptide" evidence="1">
    <location>
        <begin position="1"/>
        <end position="22"/>
    </location>
</feature>
<dbReference type="EMBL" id="CP000555">
    <property type="protein sequence ID" value="ABM93653.1"/>
    <property type="molecule type" value="Genomic_DNA"/>
</dbReference>
<name>A2SDL4_METPP</name>
<dbReference type="InterPro" id="IPR058248">
    <property type="entry name" value="Lxx211020-like"/>
</dbReference>
<evidence type="ECO:0000313" key="2">
    <source>
        <dbReference type="EMBL" id="ABM93653.1"/>
    </source>
</evidence>
<evidence type="ECO:0000313" key="3">
    <source>
        <dbReference type="Proteomes" id="UP000000366"/>
    </source>
</evidence>
<dbReference type="AlphaFoldDB" id="A2SDL4"/>
<proteinExistence type="predicted"/>